<feature type="transmembrane region" description="Helical" evidence="6">
    <location>
        <begin position="286"/>
        <end position="304"/>
    </location>
</feature>
<dbReference type="InterPro" id="IPR044878">
    <property type="entry name" value="UbiA_sf"/>
</dbReference>
<evidence type="ECO:0000313" key="7">
    <source>
        <dbReference type="EMBL" id="MFD2237312.1"/>
    </source>
</evidence>
<dbReference type="Pfam" id="PF12710">
    <property type="entry name" value="HAD"/>
    <property type="match status" value="1"/>
</dbReference>
<organism evidence="7 8">
    <name type="scientific">Aureimonas populi</name>
    <dbReference type="NCBI Taxonomy" id="1701758"/>
    <lineage>
        <taxon>Bacteria</taxon>
        <taxon>Pseudomonadati</taxon>
        <taxon>Pseudomonadota</taxon>
        <taxon>Alphaproteobacteria</taxon>
        <taxon>Hyphomicrobiales</taxon>
        <taxon>Aurantimonadaceae</taxon>
        <taxon>Aureimonas</taxon>
    </lineage>
</organism>
<keyword evidence="8" id="KW-1185">Reference proteome</keyword>
<dbReference type="PANTHER" id="PTHR11048:SF5">
    <property type="entry name" value="DECAPRENYL-PHOSPHATE PHOSPHORIBOSYLTRANSFERASE"/>
    <property type="match status" value="1"/>
</dbReference>
<keyword evidence="2" id="KW-1003">Cell membrane</keyword>
<dbReference type="InterPro" id="IPR036412">
    <property type="entry name" value="HAD-like_sf"/>
</dbReference>
<comment type="subcellular location">
    <subcellularLocation>
        <location evidence="1">Membrane</location>
        <topology evidence="1">Multi-pass membrane protein</topology>
    </subcellularLocation>
</comment>
<dbReference type="NCBIfam" id="NF006088">
    <property type="entry name" value="PRK08238.1"/>
    <property type="match status" value="1"/>
</dbReference>
<sequence>MDARVMQPDRTIYVDLDGTLIRSDLLWETLFLLVRQRPGLLWRLPFWLAKGKAVLKARIAEAIAFDAAALPYRPEVVEALGAARAQGRTLVLATAADRRLAEAVAGHLGLFDAVMASDGARNLSSHAKRQAILAHCGPRGYDYYGNSADDVCLFEMAGEATVVSPDRAAGRWARSSGAQVLPRTGSLARGCLKAMRPHQWMKNLLIFVPAVLSHEFLDPHTVAAALAAFFAFSFAASAVYILNDLLDLEADRRHKTKRHRPFASGTVPIPLGLALAGALVGASLTLSLFLPPTFLLVLGVYLATTTAYSLALKRMLLIDVLTLAGLYTTRIVAGTAAIEADESFWLLAFSLFFFLSLALVKRYTELLDFGEGAHRSKTGRGYVDVDLDTIGQAGMSSGFAAVLVLALYVDSAEMRELYAHPYMVWPLCPLVLYIIVRIWILARRGQMHDDPVVFILNDWRSQVMIGLGAAMLVAAAYVP</sequence>
<reference evidence="8" key="1">
    <citation type="journal article" date="2019" name="Int. J. Syst. Evol. Microbiol.">
        <title>The Global Catalogue of Microorganisms (GCM) 10K type strain sequencing project: providing services to taxonomists for standard genome sequencing and annotation.</title>
        <authorList>
            <consortium name="The Broad Institute Genomics Platform"/>
            <consortium name="The Broad Institute Genome Sequencing Center for Infectious Disease"/>
            <person name="Wu L."/>
            <person name="Ma J."/>
        </authorList>
    </citation>
    <scope>NUCLEOTIDE SEQUENCE [LARGE SCALE GENOMIC DNA]</scope>
    <source>
        <strain evidence="8">ZS-35-S2</strain>
    </source>
</reference>
<dbReference type="CDD" id="cd13963">
    <property type="entry name" value="PT_UbiA_2"/>
    <property type="match status" value="1"/>
</dbReference>
<dbReference type="Proteomes" id="UP001597371">
    <property type="component" value="Unassembled WGS sequence"/>
</dbReference>
<feature type="transmembrane region" description="Helical" evidence="6">
    <location>
        <begin position="461"/>
        <end position="478"/>
    </location>
</feature>
<keyword evidence="3 6" id="KW-0812">Transmembrane</keyword>
<proteinExistence type="predicted"/>
<dbReference type="Pfam" id="PF01040">
    <property type="entry name" value="UbiA"/>
    <property type="match status" value="1"/>
</dbReference>
<dbReference type="Gene3D" id="1.10.357.140">
    <property type="entry name" value="UbiA prenyltransferase"/>
    <property type="match status" value="1"/>
</dbReference>
<protein>
    <submittedName>
        <fullName evidence="7">UbiA family prenyltransferase</fullName>
    </submittedName>
</protein>
<evidence type="ECO:0000256" key="5">
    <source>
        <dbReference type="ARBA" id="ARBA00023136"/>
    </source>
</evidence>
<feature type="transmembrane region" description="Helical" evidence="6">
    <location>
        <begin position="385"/>
        <end position="409"/>
    </location>
</feature>
<keyword evidence="4 6" id="KW-1133">Transmembrane helix</keyword>
<accession>A0ABW5CKX3</accession>
<dbReference type="Gene3D" id="3.40.50.1000">
    <property type="entry name" value="HAD superfamily/HAD-like"/>
    <property type="match status" value="1"/>
</dbReference>
<evidence type="ECO:0000256" key="1">
    <source>
        <dbReference type="ARBA" id="ARBA00004141"/>
    </source>
</evidence>
<evidence type="ECO:0000256" key="6">
    <source>
        <dbReference type="SAM" id="Phobius"/>
    </source>
</evidence>
<feature type="transmembrane region" description="Helical" evidence="6">
    <location>
        <begin position="344"/>
        <end position="364"/>
    </location>
</feature>
<feature type="transmembrane region" description="Helical" evidence="6">
    <location>
        <begin position="316"/>
        <end position="338"/>
    </location>
</feature>
<evidence type="ECO:0000256" key="2">
    <source>
        <dbReference type="ARBA" id="ARBA00022475"/>
    </source>
</evidence>
<feature type="transmembrane region" description="Helical" evidence="6">
    <location>
        <begin position="421"/>
        <end position="440"/>
    </location>
</feature>
<name>A0ABW5CKX3_9HYPH</name>
<feature type="transmembrane region" description="Helical" evidence="6">
    <location>
        <begin position="223"/>
        <end position="242"/>
    </location>
</feature>
<evidence type="ECO:0000313" key="8">
    <source>
        <dbReference type="Proteomes" id="UP001597371"/>
    </source>
</evidence>
<dbReference type="RefSeq" id="WP_209736930.1">
    <property type="nucleotide sequence ID" value="NZ_CP072611.1"/>
</dbReference>
<dbReference type="EMBL" id="JBHUIJ010000008">
    <property type="protein sequence ID" value="MFD2237312.1"/>
    <property type="molecule type" value="Genomic_DNA"/>
</dbReference>
<feature type="transmembrane region" description="Helical" evidence="6">
    <location>
        <begin position="262"/>
        <end position="280"/>
    </location>
</feature>
<evidence type="ECO:0000256" key="4">
    <source>
        <dbReference type="ARBA" id="ARBA00022989"/>
    </source>
</evidence>
<dbReference type="InterPro" id="IPR000537">
    <property type="entry name" value="UbiA_prenyltransferase"/>
</dbReference>
<dbReference type="PANTHER" id="PTHR11048">
    <property type="entry name" value="PRENYLTRANSFERASES"/>
    <property type="match status" value="1"/>
</dbReference>
<evidence type="ECO:0000256" key="3">
    <source>
        <dbReference type="ARBA" id="ARBA00022692"/>
    </source>
</evidence>
<dbReference type="InterPro" id="IPR039653">
    <property type="entry name" value="Prenyltransferase"/>
</dbReference>
<comment type="caution">
    <text evidence="7">The sequence shown here is derived from an EMBL/GenBank/DDBJ whole genome shotgun (WGS) entry which is preliminary data.</text>
</comment>
<dbReference type="InterPro" id="IPR023214">
    <property type="entry name" value="HAD_sf"/>
</dbReference>
<gene>
    <name evidence="7" type="ORF">ACFSKQ_07515</name>
</gene>
<dbReference type="SUPFAM" id="SSF56784">
    <property type="entry name" value="HAD-like"/>
    <property type="match status" value="1"/>
</dbReference>
<keyword evidence="5 6" id="KW-0472">Membrane</keyword>